<protein>
    <recommendedName>
        <fullName evidence="2">Carbohydrate binding module family 25 domain-containing protein</fullName>
    </recommendedName>
</protein>
<dbReference type="AlphaFoldDB" id="A0A830HV39"/>
<gene>
    <name evidence="3" type="ORF">PPROV_000981400</name>
</gene>
<dbReference type="Proteomes" id="UP000660262">
    <property type="component" value="Unassembled WGS sequence"/>
</dbReference>
<proteinExistence type="predicted"/>
<evidence type="ECO:0000256" key="1">
    <source>
        <dbReference type="SAM" id="MobiDB-lite"/>
    </source>
</evidence>
<accession>A0A830HV39</accession>
<dbReference type="InterPro" id="IPR013783">
    <property type="entry name" value="Ig-like_fold"/>
</dbReference>
<feature type="region of interest" description="Disordered" evidence="1">
    <location>
        <begin position="293"/>
        <end position="363"/>
    </location>
</feature>
<evidence type="ECO:0000259" key="2">
    <source>
        <dbReference type="SMART" id="SM01066"/>
    </source>
</evidence>
<dbReference type="GO" id="GO:2001070">
    <property type="term" value="F:starch binding"/>
    <property type="evidence" value="ECO:0007669"/>
    <property type="project" value="InterPro"/>
</dbReference>
<feature type="compositionally biased region" description="Acidic residues" evidence="1">
    <location>
        <begin position="188"/>
        <end position="201"/>
    </location>
</feature>
<feature type="compositionally biased region" description="Low complexity" evidence="1">
    <location>
        <begin position="178"/>
        <end position="187"/>
    </location>
</feature>
<evidence type="ECO:0000313" key="4">
    <source>
        <dbReference type="Proteomes" id="UP000660262"/>
    </source>
</evidence>
<dbReference type="InterPro" id="IPR005085">
    <property type="entry name" value="CBM25"/>
</dbReference>
<comment type="caution">
    <text evidence="3">The sequence shown here is derived from an EMBL/GenBank/DDBJ whole genome shotgun (WGS) entry which is preliminary data.</text>
</comment>
<feature type="compositionally biased region" description="Polar residues" evidence="1">
    <location>
        <begin position="49"/>
        <end position="58"/>
    </location>
</feature>
<feature type="compositionally biased region" description="Basic residues" evidence="1">
    <location>
        <begin position="19"/>
        <end position="31"/>
    </location>
</feature>
<dbReference type="EMBL" id="BNJQ01000032">
    <property type="protein sequence ID" value="GHP11084.1"/>
    <property type="molecule type" value="Genomic_DNA"/>
</dbReference>
<feature type="compositionally biased region" description="Basic and acidic residues" evidence="1">
    <location>
        <begin position="293"/>
        <end position="312"/>
    </location>
</feature>
<feature type="region of interest" description="Disordered" evidence="1">
    <location>
        <begin position="1"/>
        <end position="207"/>
    </location>
</feature>
<sequence>MAPFSLPMRAHAVTPRPAHGARAHPPHGHLLGRRDGGAAADFSRRRRSPSSIAVSSPNKPKDLKPSTGWASGLMKRLSIFTNSGEKKEVEVEEKDDENHSASVVDDGCNDDSKIDDDDSREPPAVQPIEEQSGVGWGRGFPATTTEPPAVQPIEEQSGVGWGRGFPATTTDQPKEEVIISSSGSSTMAEEEEEEEESEDAEEERRRKIDAVKQGTASLYEAVEKAGVQYISPGAVELLIEEHQKQYDVETKMFLEEAVNALDEITSSRIKSAEGDEYAAARASFKNALRERAVDELEKSDEGGNKNKQKKDSAAASEQQEEESVGMVVVDDSEESSEEGADDEEEAIDEPLPPSIPETIPGAATTTSNVTLKYRTGWDQVYLHYAGDDGIWTELPGIEMQHMGDEANVFEISVDANNIMTFVLNNGGDDWDTLGGGMTDYTISAPGVYTLSDGILERIDCADLD</sequence>
<keyword evidence="4" id="KW-1185">Reference proteome</keyword>
<feature type="compositionally biased region" description="Acidic residues" evidence="1">
    <location>
        <begin position="107"/>
        <end position="119"/>
    </location>
</feature>
<organism evidence="3 4">
    <name type="scientific">Pycnococcus provasolii</name>
    <dbReference type="NCBI Taxonomy" id="41880"/>
    <lineage>
        <taxon>Eukaryota</taxon>
        <taxon>Viridiplantae</taxon>
        <taxon>Chlorophyta</taxon>
        <taxon>Pseudoscourfieldiophyceae</taxon>
        <taxon>Pseudoscourfieldiales</taxon>
        <taxon>Pycnococcaceae</taxon>
        <taxon>Pycnococcus</taxon>
    </lineage>
</organism>
<feature type="domain" description="Carbohydrate binding module family 25" evidence="2">
    <location>
        <begin position="366"/>
        <end position="445"/>
    </location>
</feature>
<dbReference type="Gene3D" id="2.60.40.10">
    <property type="entry name" value="Immunoglobulins"/>
    <property type="match status" value="1"/>
</dbReference>
<evidence type="ECO:0000313" key="3">
    <source>
        <dbReference type="EMBL" id="GHP11084.1"/>
    </source>
</evidence>
<reference evidence="3" key="1">
    <citation type="submission" date="2020-10" db="EMBL/GenBank/DDBJ databases">
        <title>Unveiling of a novel bifunctional photoreceptor, Dualchrome1, isolated from a cosmopolitan green alga.</title>
        <authorList>
            <person name="Suzuki S."/>
            <person name="Kawachi M."/>
        </authorList>
    </citation>
    <scope>NUCLEOTIDE SEQUENCE</scope>
    <source>
        <strain evidence="3">NIES 2893</strain>
    </source>
</reference>
<dbReference type="Pfam" id="PF03423">
    <property type="entry name" value="CBM_25"/>
    <property type="match status" value="1"/>
</dbReference>
<dbReference type="OrthoDB" id="542705at2759"/>
<feature type="compositionally biased region" description="Acidic residues" evidence="1">
    <location>
        <begin position="330"/>
        <end position="348"/>
    </location>
</feature>
<name>A0A830HV39_9CHLO</name>
<dbReference type="SMART" id="SM01066">
    <property type="entry name" value="CBM_25"/>
    <property type="match status" value="1"/>
</dbReference>